<feature type="compositionally biased region" description="Polar residues" evidence="1">
    <location>
        <begin position="1"/>
        <end position="15"/>
    </location>
</feature>
<dbReference type="EMBL" id="PKPP01005713">
    <property type="protein sequence ID" value="PWA59128.1"/>
    <property type="molecule type" value="Genomic_DNA"/>
</dbReference>
<evidence type="ECO:0008006" key="4">
    <source>
        <dbReference type="Google" id="ProtNLM"/>
    </source>
</evidence>
<reference evidence="2 3" key="1">
    <citation type="journal article" date="2018" name="Mol. Plant">
        <title>The genome of Artemisia annua provides insight into the evolution of Asteraceae family and artemisinin biosynthesis.</title>
        <authorList>
            <person name="Shen Q."/>
            <person name="Zhang L."/>
            <person name="Liao Z."/>
            <person name="Wang S."/>
            <person name="Yan T."/>
            <person name="Shi P."/>
            <person name="Liu M."/>
            <person name="Fu X."/>
            <person name="Pan Q."/>
            <person name="Wang Y."/>
            <person name="Lv Z."/>
            <person name="Lu X."/>
            <person name="Zhang F."/>
            <person name="Jiang W."/>
            <person name="Ma Y."/>
            <person name="Chen M."/>
            <person name="Hao X."/>
            <person name="Li L."/>
            <person name="Tang Y."/>
            <person name="Lv G."/>
            <person name="Zhou Y."/>
            <person name="Sun X."/>
            <person name="Brodelius P.E."/>
            <person name="Rose J.K.C."/>
            <person name="Tang K."/>
        </authorList>
    </citation>
    <scope>NUCLEOTIDE SEQUENCE [LARGE SCALE GENOMIC DNA]</scope>
    <source>
        <strain evidence="3">cv. Huhao1</strain>
        <tissue evidence="2">Leaf</tissue>
    </source>
</reference>
<keyword evidence="3" id="KW-1185">Reference proteome</keyword>
<dbReference type="Proteomes" id="UP000245207">
    <property type="component" value="Unassembled WGS sequence"/>
</dbReference>
<comment type="caution">
    <text evidence="2">The sequence shown here is derived from an EMBL/GenBank/DDBJ whole genome shotgun (WGS) entry which is preliminary data.</text>
</comment>
<dbReference type="AlphaFoldDB" id="A0A2U1MD05"/>
<dbReference type="PANTHER" id="PTHR33132:SF95">
    <property type="entry name" value="SERINE-RICH PROTEIN-LIKE PROTEIN"/>
    <property type="match status" value="1"/>
</dbReference>
<proteinExistence type="predicted"/>
<dbReference type="OrthoDB" id="638181at2759"/>
<feature type="region of interest" description="Disordered" evidence="1">
    <location>
        <begin position="1"/>
        <end position="23"/>
    </location>
</feature>
<dbReference type="STRING" id="35608.A0A2U1MD05"/>
<name>A0A2U1MD05_ARTAN</name>
<dbReference type="PANTHER" id="PTHR33132">
    <property type="entry name" value="OSJNBB0118P14.9 PROTEIN"/>
    <property type="match status" value="1"/>
</dbReference>
<gene>
    <name evidence="2" type="ORF">CTI12_AA393490</name>
</gene>
<protein>
    <recommendedName>
        <fullName evidence="4">Serine-rich protein-related protein</fullName>
    </recommendedName>
</protein>
<evidence type="ECO:0000256" key="1">
    <source>
        <dbReference type="SAM" id="MobiDB-lite"/>
    </source>
</evidence>
<evidence type="ECO:0000313" key="2">
    <source>
        <dbReference type="EMBL" id="PWA59128.1"/>
    </source>
</evidence>
<sequence length="109" mass="12429">MTTKPSNVYSNSKSPQPSPRTCLCSPTNHPGSFRCSRHRNLQRVPSRRVASRGNSWELAVVAKANSMKTFLRIMINPSSRDLQRRRNFQQKPSRFCLLNGNRNRLAAVC</sequence>
<evidence type="ECO:0000313" key="3">
    <source>
        <dbReference type="Proteomes" id="UP000245207"/>
    </source>
</evidence>
<organism evidence="2 3">
    <name type="scientific">Artemisia annua</name>
    <name type="common">Sweet wormwood</name>
    <dbReference type="NCBI Taxonomy" id="35608"/>
    <lineage>
        <taxon>Eukaryota</taxon>
        <taxon>Viridiplantae</taxon>
        <taxon>Streptophyta</taxon>
        <taxon>Embryophyta</taxon>
        <taxon>Tracheophyta</taxon>
        <taxon>Spermatophyta</taxon>
        <taxon>Magnoliopsida</taxon>
        <taxon>eudicotyledons</taxon>
        <taxon>Gunneridae</taxon>
        <taxon>Pentapetalae</taxon>
        <taxon>asterids</taxon>
        <taxon>campanulids</taxon>
        <taxon>Asterales</taxon>
        <taxon>Asteraceae</taxon>
        <taxon>Asteroideae</taxon>
        <taxon>Anthemideae</taxon>
        <taxon>Artemisiinae</taxon>
        <taxon>Artemisia</taxon>
    </lineage>
</organism>
<accession>A0A2U1MD05</accession>